<keyword evidence="5 6" id="KW-0472">Membrane</keyword>
<evidence type="ECO:0000256" key="1">
    <source>
        <dbReference type="ARBA" id="ARBA00004651"/>
    </source>
</evidence>
<feature type="transmembrane region" description="Helical" evidence="6">
    <location>
        <begin position="330"/>
        <end position="357"/>
    </location>
</feature>
<organism evidence="8 9">
    <name type="scientific">Haloferax mucosum ATCC BAA-1512</name>
    <dbReference type="NCBI Taxonomy" id="662479"/>
    <lineage>
        <taxon>Archaea</taxon>
        <taxon>Methanobacteriati</taxon>
        <taxon>Methanobacteriota</taxon>
        <taxon>Stenosarchaea group</taxon>
        <taxon>Halobacteria</taxon>
        <taxon>Halobacteriales</taxon>
        <taxon>Haloferacaceae</taxon>
        <taxon>Haloferax</taxon>
    </lineage>
</organism>
<dbReference type="PANTHER" id="PTHR30489">
    <property type="entry name" value="LIPOPROTEIN-RELEASING SYSTEM TRANSMEMBRANE PROTEIN LOLE"/>
    <property type="match status" value="1"/>
</dbReference>
<feature type="domain" description="ABC3 transporter permease C-terminal" evidence="7">
    <location>
        <begin position="288"/>
        <end position="400"/>
    </location>
</feature>
<evidence type="ECO:0000256" key="5">
    <source>
        <dbReference type="ARBA" id="ARBA00023136"/>
    </source>
</evidence>
<reference evidence="8 9" key="1">
    <citation type="journal article" date="2014" name="PLoS Genet.">
        <title>Phylogenetically driven sequencing of extremely halophilic archaea reveals strategies for static and dynamic osmo-response.</title>
        <authorList>
            <person name="Becker E.A."/>
            <person name="Seitzer P.M."/>
            <person name="Tritt A."/>
            <person name="Larsen D."/>
            <person name="Krusor M."/>
            <person name="Yao A.I."/>
            <person name="Wu D."/>
            <person name="Madern D."/>
            <person name="Eisen J.A."/>
            <person name="Darling A.E."/>
            <person name="Facciotti M.T."/>
        </authorList>
    </citation>
    <scope>NUCLEOTIDE SEQUENCE [LARGE SCALE GENOMIC DNA]</scope>
    <source>
        <strain evidence="8 9">ATCC BAA-1512</strain>
    </source>
</reference>
<evidence type="ECO:0000313" key="8">
    <source>
        <dbReference type="EMBL" id="ELZ96981.1"/>
    </source>
</evidence>
<feature type="transmembrane region" description="Helical" evidence="6">
    <location>
        <begin position="30"/>
        <end position="52"/>
    </location>
</feature>
<accession>M0IJK2</accession>
<dbReference type="STRING" id="662479.C440_04368"/>
<feature type="transmembrane region" description="Helical" evidence="6">
    <location>
        <begin position="282"/>
        <end position="306"/>
    </location>
</feature>
<dbReference type="OrthoDB" id="170372at2157"/>
<dbReference type="Pfam" id="PF02687">
    <property type="entry name" value="FtsX"/>
    <property type="match status" value="1"/>
</dbReference>
<proteinExistence type="predicted"/>
<feature type="transmembrane region" description="Helical" evidence="6">
    <location>
        <begin position="377"/>
        <end position="398"/>
    </location>
</feature>
<comment type="caution">
    <text evidence="8">The sequence shown here is derived from an EMBL/GenBank/DDBJ whole genome shotgun (WGS) entry which is preliminary data.</text>
</comment>
<dbReference type="EMBL" id="AOLN01000006">
    <property type="protein sequence ID" value="ELZ96981.1"/>
    <property type="molecule type" value="Genomic_DNA"/>
</dbReference>
<evidence type="ECO:0000256" key="4">
    <source>
        <dbReference type="ARBA" id="ARBA00022989"/>
    </source>
</evidence>
<dbReference type="RefSeq" id="WP_008318600.1">
    <property type="nucleotide sequence ID" value="NZ_AOLN01000006.1"/>
</dbReference>
<comment type="subcellular location">
    <subcellularLocation>
        <location evidence="1">Cell membrane</location>
        <topology evidence="1">Multi-pass membrane protein</topology>
    </subcellularLocation>
</comment>
<keyword evidence="4 6" id="KW-1133">Transmembrane helix</keyword>
<keyword evidence="3 6" id="KW-0812">Transmembrane</keyword>
<name>M0IJK2_9EURY</name>
<evidence type="ECO:0000256" key="6">
    <source>
        <dbReference type="SAM" id="Phobius"/>
    </source>
</evidence>
<evidence type="ECO:0000256" key="3">
    <source>
        <dbReference type="ARBA" id="ARBA00022692"/>
    </source>
</evidence>
<dbReference type="PANTHER" id="PTHR30489:SF0">
    <property type="entry name" value="LIPOPROTEIN-RELEASING SYSTEM TRANSMEMBRANE PROTEIN LOLE"/>
    <property type="match status" value="1"/>
</dbReference>
<evidence type="ECO:0000313" key="9">
    <source>
        <dbReference type="Proteomes" id="UP000011550"/>
    </source>
</evidence>
<dbReference type="InterPro" id="IPR051447">
    <property type="entry name" value="Lipoprotein-release_system"/>
</dbReference>
<dbReference type="Proteomes" id="UP000011550">
    <property type="component" value="Unassembled WGS sequence"/>
</dbReference>
<dbReference type="InterPro" id="IPR003838">
    <property type="entry name" value="ABC3_permease_C"/>
</dbReference>
<dbReference type="AlphaFoldDB" id="M0IJK2"/>
<sequence length="412" mass="42575">MPRRHRLLGILGLAVRRVLGRLRTSSSKQVLLSVVGVALAVTLMTTVSGIALGMGAENAIQSEDVDYWVVPEASTASSVAVSVGSPQLGNTHEITARLDQDERVEYATPVQTQLVRLAPGDNESTDEFILAAGIIPPEEPTTVVGVPTDALEPGDPHYANGTYEGPRTGELVLNEAGAELLGVSAGDEVTAEVGNSRATFTVADVRQGDVSSGVGPVPVALVHLSELQTMTGSTSGDLADQLLVSTNTAGVKSDIERLYPRTSVVTQTGLAVRGASTSSLPLAMAAVSLTVAVLVGVLFVATMMGLEVNADRRNLAVLSAMGYRTGSQTLLVVAETVIVATIGGVVGVVTGIGGIFLTNALTQELLGVQVALFDPILVGYSVAVAAAIGLVSSVYPAWLTWRTPTLEAMSHD</sequence>
<dbReference type="GO" id="GO:0098797">
    <property type="term" value="C:plasma membrane protein complex"/>
    <property type="evidence" value="ECO:0007669"/>
    <property type="project" value="TreeGrafter"/>
</dbReference>
<evidence type="ECO:0000259" key="7">
    <source>
        <dbReference type="Pfam" id="PF02687"/>
    </source>
</evidence>
<protein>
    <submittedName>
        <fullName evidence="8">ABC transporter permease</fullName>
    </submittedName>
</protein>
<keyword evidence="9" id="KW-1185">Reference proteome</keyword>
<dbReference type="GO" id="GO:0044874">
    <property type="term" value="P:lipoprotein localization to outer membrane"/>
    <property type="evidence" value="ECO:0007669"/>
    <property type="project" value="TreeGrafter"/>
</dbReference>
<dbReference type="PATRIC" id="fig|662479.7.peg.899"/>
<evidence type="ECO:0000256" key="2">
    <source>
        <dbReference type="ARBA" id="ARBA00022475"/>
    </source>
</evidence>
<keyword evidence="2" id="KW-1003">Cell membrane</keyword>
<gene>
    <name evidence="8" type="ORF">C440_04368</name>
</gene>